<organism evidence="8 9">
    <name type="scientific">Planotetraspora thailandica</name>
    <dbReference type="NCBI Taxonomy" id="487172"/>
    <lineage>
        <taxon>Bacteria</taxon>
        <taxon>Bacillati</taxon>
        <taxon>Actinomycetota</taxon>
        <taxon>Actinomycetes</taxon>
        <taxon>Streptosporangiales</taxon>
        <taxon>Streptosporangiaceae</taxon>
        <taxon>Planotetraspora</taxon>
    </lineage>
</organism>
<dbReference type="PANTHER" id="PTHR23513:SF11">
    <property type="entry name" value="STAPHYLOFERRIN A TRANSPORTER"/>
    <property type="match status" value="1"/>
</dbReference>
<dbReference type="SUPFAM" id="SSF103473">
    <property type="entry name" value="MFS general substrate transporter"/>
    <property type="match status" value="1"/>
</dbReference>
<dbReference type="InterPro" id="IPR020846">
    <property type="entry name" value="MFS_dom"/>
</dbReference>
<proteinExistence type="predicted"/>
<sequence length="427" mass="44598">MATNPGRLSGRHRRPPEVSATYREVIAVREFRALWLGQAMSLLGDQLASVALAVLVYNRTQSALATAAVYALTYLPPILGGPLLAGLADRYPRRRVMLFCDLLRALLLATMAVPGMPFAVLCVLVFCVVLLGAPFSAARAALMPEVLEGDRYVVGSAIQNVTNQAVQMLGFAAGGALIAGLGPYRALALDSATFLGSALVIVAGVRRRPSSHSEGDKPSVWAMTRAGARLVFGDRRLRTLVLFAWLCGFYVLPEGIAVPYAERLDDGTLPVPVITGLLMAATPTGTVIGAFLFGRFVTPSGRLRSMGWMAMLTCAPLIACLMRPPLEAVLALWALSGVGGAYQLAANAAFVQCVPPAGRGQAFGLVQSGLLAAQGLGILAGGAIAQQIGPEPVVALAGAAGLAVAVVLTLLWAESRSEIIAKVRATT</sequence>
<evidence type="ECO:0000256" key="1">
    <source>
        <dbReference type="ARBA" id="ARBA00004651"/>
    </source>
</evidence>
<feature type="transmembrane region" description="Helical" evidence="6">
    <location>
        <begin position="106"/>
        <end position="133"/>
    </location>
</feature>
<comment type="subcellular location">
    <subcellularLocation>
        <location evidence="1">Cell membrane</location>
        <topology evidence="1">Multi-pass membrane protein</topology>
    </subcellularLocation>
</comment>
<evidence type="ECO:0000256" key="4">
    <source>
        <dbReference type="ARBA" id="ARBA00022989"/>
    </source>
</evidence>
<name>A0A8J3V9P6_9ACTN</name>
<evidence type="ECO:0000256" key="2">
    <source>
        <dbReference type="ARBA" id="ARBA00022475"/>
    </source>
</evidence>
<dbReference type="Pfam" id="PF07690">
    <property type="entry name" value="MFS_1"/>
    <property type="match status" value="2"/>
</dbReference>
<keyword evidence="2" id="KW-1003">Cell membrane</keyword>
<feature type="transmembrane region" description="Helical" evidence="6">
    <location>
        <begin position="362"/>
        <end position="388"/>
    </location>
</feature>
<dbReference type="GO" id="GO:0022857">
    <property type="term" value="F:transmembrane transporter activity"/>
    <property type="evidence" value="ECO:0007669"/>
    <property type="project" value="InterPro"/>
</dbReference>
<accession>A0A8J3V9P6</accession>
<feature type="transmembrane region" description="Helical" evidence="6">
    <location>
        <begin position="394"/>
        <end position="413"/>
    </location>
</feature>
<keyword evidence="9" id="KW-1185">Reference proteome</keyword>
<feature type="transmembrane region" description="Helical" evidence="6">
    <location>
        <begin position="306"/>
        <end position="324"/>
    </location>
</feature>
<evidence type="ECO:0000256" key="3">
    <source>
        <dbReference type="ARBA" id="ARBA00022692"/>
    </source>
</evidence>
<evidence type="ECO:0000256" key="5">
    <source>
        <dbReference type="ARBA" id="ARBA00023136"/>
    </source>
</evidence>
<dbReference type="Gene3D" id="1.20.1250.20">
    <property type="entry name" value="MFS general substrate transporter like domains"/>
    <property type="match status" value="2"/>
</dbReference>
<dbReference type="GO" id="GO:0005886">
    <property type="term" value="C:plasma membrane"/>
    <property type="evidence" value="ECO:0007669"/>
    <property type="project" value="UniProtKB-SubCell"/>
</dbReference>
<dbReference type="EMBL" id="BOOR01000006">
    <property type="protein sequence ID" value="GII52635.1"/>
    <property type="molecule type" value="Genomic_DNA"/>
</dbReference>
<evidence type="ECO:0000256" key="6">
    <source>
        <dbReference type="SAM" id="Phobius"/>
    </source>
</evidence>
<dbReference type="Proteomes" id="UP000605992">
    <property type="component" value="Unassembled WGS sequence"/>
</dbReference>
<feature type="transmembrane region" description="Helical" evidence="6">
    <location>
        <begin position="63"/>
        <end position="85"/>
    </location>
</feature>
<reference evidence="8" key="1">
    <citation type="submission" date="2021-01" db="EMBL/GenBank/DDBJ databases">
        <title>Whole genome shotgun sequence of Planotetraspora thailandica NBRC 104271.</title>
        <authorList>
            <person name="Komaki H."/>
            <person name="Tamura T."/>
        </authorList>
    </citation>
    <scope>NUCLEOTIDE SEQUENCE</scope>
    <source>
        <strain evidence="8">NBRC 104271</strain>
    </source>
</reference>
<evidence type="ECO:0000259" key="7">
    <source>
        <dbReference type="PROSITE" id="PS50850"/>
    </source>
</evidence>
<feature type="transmembrane region" description="Helical" evidence="6">
    <location>
        <begin position="239"/>
        <end position="261"/>
    </location>
</feature>
<evidence type="ECO:0000313" key="9">
    <source>
        <dbReference type="Proteomes" id="UP000605992"/>
    </source>
</evidence>
<keyword evidence="4 6" id="KW-1133">Transmembrane helix</keyword>
<comment type="caution">
    <text evidence="8">The sequence shown here is derived from an EMBL/GenBank/DDBJ whole genome shotgun (WGS) entry which is preliminary data.</text>
</comment>
<dbReference type="AlphaFoldDB" id="A0A8J3V9P6"/>
<feature type="transmembrane region" description="Helical" evidence="6">
    <location>
        <begin position="330"/>
        <end position="350"/>
    </location>
</feature>
<feature type="domain" description="Major facilitator superfamily (MFS) profile" evidence="7">
    <location>
        <begin position="236"/>
        <end position="427"/>
    </location>
</feature>
<dbReference type="PROSITE" id="PS50850">
    <property type="entry name" value="MFS"/>
    <property type="match status" value="1"/>
</dbReference>
<dbReference type="CDD" id="cd06173">
    <property type="entry name" value="MFS_MefA_like"/>
    <property type="match status" value="1"/>
</dbReference>
<feature type="transmembrane region" description="Helical" evidence="6">
    <location>
        <begin position="273"/>
        <end position="294"/>
    </location>
</feature>
<dbReference type="InterPro" id="IPR036259">
    <property type="entry name" value="MFS_trans_sf"/>
</dbReference>
<gene>
    <name evidence="8" type="ORF">Pth03_10240</name>
</gene>
<keyword evidence="3 6" id="KW-0812">Transmembrane</keyword>
<dbReference type="RefSeq" id="WP_203942913.1">
    <property type="nucleotide sequence ID" value="NZ_BOOR01000006.1"/>
</dbReference>
<keyword evidence="5 6" id="KW-0472">Membrane</keyword>
<protein>
    <submittedName>
        <fullName evidence="8">MFS transporter</fullName>
    </submittedName>
</protein>
<dbReference type="PANTHER" id="PTHR23513">
    <property type="entry name" value="INTEGRAL MEMBRANE EFFLUX PROTEIN-RELATED"/>
    <property type="match status" value="1"/>
</dbReference>
<evidence type="ECO:0000313" key="8">
    <source>
        <dbReference type="EMBL" id="GII52635.1"/>
    </source>
</evidence>
<dbReference type="InterPro" id="IPR011701">
    <property type="entry name" value="MFS"/>
</dbReference>